<keyword evidence="3" id="KW-1185">Reference proteome</keyword>
<dbReference type="EMBL" id="CP104694">
    <property type="protein sequence ID" value="UXI68047.1"/>
    <property type="molecule type" value="Genomic_DNA"/>
</dbReference>
<proteinExistence type="predicted"/>
<evidence type="ECO:0000313" key="3">
    <source>
        <dbReference type="Proteomes" id="UP001064632"/>
    </source>
</evidence>
<evidence type="ECO:0000256" key="1">
    <source>
        <dbReference type="SAM" id="Phobius"/>
    </source>
</evidence>
<name>A0ABY6BEV1_9GAMM</name>
<reference evidence="2" key="1">
    <citation type="submission" date="2022-09" db="EMBL/GenBank/DDBJ databases">
        <title>Tahibacter sp. nov., isolated from a fresh water.</title>
        <authorList>
            <person name="Baek J.H."/>
            <person name="Lee J.K."/>
            <person name="Kim J.M."/>
            <person name="Jeon C.O."/>
        </authorList>
    </citation>
    <scope>NUCLEOTIDE SEQUENCE</scope>
    <source>
        <strain evidence="2">W38</strain>
    </source>
</reference>
<dbReference type="RefSeq" id="WP_261695014.1">
    <property type="nucleotide sequence ID" value="NZ_CP104694.1"/>
</dbReference>
<keyword evidence="1" id="KW-1133">Transmembrane helix</keyword>
<protein>
    <submittedName>
        <fullName evidence="2">Uncharacterized protein</fullName>
    </submittedName>
</protein>
<keyword evidence="1" id="KW-0472">Membrane</keyword>
<dbReference type="Proteomes" id="UP001064632">
    <property type="component" value="Chromosome"/>
</dbReference>
<sequence length="177" mass="18687">MVVFAACVARALDDTELGAGLVIAVVAAAALLRGCLLPPAVTARRASGQKRWHVRGCFANASIPLGPDVPVDSVRLSASGALEIRSSEPGVPLLMVEPAHFDPKTLAALPRLLAIDSASQLRSLPVEIGIDGERTRLRHRSIGRMHWLEIIERPGAWGLLASCLAVEAVAIAVVNQI</sequence>
<keyword evidence="1" id="KW-0812">Transmembrane</keyword>
<accession>A0ABY6BEV1</accession>
<organism evidence="2 3">
    <name type="scientific">Tahibacter amnicola</name>
    <dbReference type="NCBI Taxonomy" id="2976241"/>
    <lineage>
        <taxon>Bacteria</taxon>
        <taxon>Pseudomonadati</taxon>
        <taxon>Pseudomonadota</taxon>
        <taxon>Gammaproteobacteria</taxon>
        <taxon>Lysobacterales</taxon>
        <taxon>Rhodanobacteraceae</taxon>
        <taxon>Tahibacter</taxon>
    </lineage>
</organism>
<gene>
    <name evidence="2" type="ORF">N4264_25530</name>
</gene>
<feature type="transmembrane region" description="Helical" evidence="1">
    <location>
        <begin position="21"/>
        <end position="41"/>
    </location>
</feature>
<evidence type="ECO:0000313" key="2">
    <source>
        <dbReference type="EMBL" id="UXI68047.1"/>
    </source>
</evidence>